<gene>
    <name evidence="1" type="ORF">Spb1_21420</name>
</gene>
<organism evidence="1 2">
    <name type="scientific">Planctopirus ephydatiae</name>
    <dbReference type="NCBI Taxonomy" id="2528019"/>
    <lineage>
        <taxon>Bacteria</taxon>
        <taxon>Pseudomonadati</taxon>
        <taxon>Planctomycetota</taxon>
        <taxon>Planctomycetia</taxon>
        <taxon>Planctomycetales</taxon>
        <taxon>Planctomycetaceae</taxon>
        <taxon>Planctopirus</taxon>
    </lineage>
</organism>
<protein>
    <submittedName>
        <fullName evidence="1">Uncharacterized protein</fullName>
    </submittedName>
</protein>
<dbReference type="AlphaFoldDB" id="A0A518GNV0"/>
<keyword evidence="2" id="KW-1185">Reference proteome</keyword>
<dbReference type="EMBL" id="CP036299">
    <property type="protein sequence ID" value="QDV30214.1"/>
    <property type="molecule type" value="Genomic_DNA"/>
</dbReference>
<name>A0A518GNV0_9PLAN</name>
<evidence type="ECO:0000313" key="1">
    <source>
        <dbReference type="EMBL" id="QDV30214.1"/>
    </source>
</evidence>
<dbReference type="KEGG" id="peh:Spb1_21420"/>
<dbReference type="Proteomes" id="UP000315349">
    <property type="component" value="Chromosome"/>
</dbReference>
<reference evidence="1 2" key="1">
    <citation type="submission" date="2019-02" db="EMBL/GenBank/DDBJ databases">
        <title>Deep-cultivation of Planctomycetes and their phenomic and genomic characterization uncovers novel biology.</title>
        <authorList>
            <person name="Wiegand S."/>
            <person name="Jogler M."/>
            <person name="Boedeker C."/>
            <person name="Pinto D."/>
            <person name="Vollmers J."/>
            <person name="Rivas-Marin E."/>
            <person name="Kohn T."/>
            <person name="Peeters S.H."/>
            <person name="Heuer A."/>
            <person name="Rast P."/>
            <person name="Oberbeckmann S."/>
            <person name="Bunk B."/>
            <person name="Jeske O."/>
            <person name="Meyerdierks A."/>
            <person name="Storesund J.E."/>
            <person name="Kallscheuer N."/>
            <person name="Luecker S."/>
            <person name="Lage O.M."/>
            <person name="Pohl T."/>
            <person name="Merkel B.J."/>
            <person name="Hornburger P."/>
            <person name="Mueller R.-W."/>
            <person name="Bruemmer F."/>
            <person name="Labrenz M."/>
            <person name="Spormann A.M."/>
            <person name="Op den Camp H."/>
            <person name="Overmann J."/>
            <person name="Amann R."/>
            <person name="Jetten M.S.M."/>
            <person name="Mascher T."/>
            <person name="Medema M.H."/>
            <person name="Devos D.P."/>
            <person name="Kaster A.-K."/>
            <person name="Ovreas L."/>
            <person name="Rohde M."/>
            <person name="Galperin M.Y."/>
            <person name="Jogler C."/>
        </authorList>
    </citation>
    <scope>NUCLEOTIDE SEQUENCE [LARGE SCALE GENOMIC DNA]</scope>
    <source>
        <strain evidence="1 2">Spb1</strain>
    </source>
</reference>
<accession>A0A518GNV0</accession>
<evidence type="ECO:0000313" key="2">
    <source>
        <dbReference type="Proteomes" id="UP000315349"/>
    </source>
</evidence>
<sequence>MAVRVFEETKDFSAQIGEARLSITVKAIPLPSTPPRAPGQLVLSVSPTIVKLAGERELYDSTTGKMRDLFLEDAPLGAFSGFHSVTFRHTPGSNELEADFWLGVRIKVHKQVLSNLYELNLEGHARGRIDLKTGNFQLQTEQVSWKEEYPKQYVSMAPIGAKLEPIPLTPADRNTMQMIVQRVLGGDASQIPWSGQISGTIDLKNFGGGQGRIEMNTPFKGTWELPAGHSYSIEWPESLPKLGVGTPQWRVYPSEDIAHRNFLSRSRYHGNPRPLPDLGDEAAISLGNRVALVRFGRWHMELMGGVPNNPAQIQVVLESLQKLIEDQNLEMRFPLQTPK</sequence>
<proteinExistence type="predicted"/>